<evidence type="ECO:0000313" key="1">
    <source>
        <dbReference type="EMBL" id="MBD2185885.1"/>
    </source>
</evidence>
<keyword evidence="2" id="KW-1185">Reference proteome</keyword>
<sequence length="71" mass="8158">MKIHVSNGRCGIEKNNNLAEWGEWESGRMGEWEKIHNFFLFSSSPSPFYLAPTLLIFDGTVSIVIREFLPL</sequence>
<proteinExistence type="predicted"/>
<protein>
    <submittedName>
        <fullName evidence="1">Uncharacterized protein</fullName>
    </submittedName>
</protein>
<dbReference type="Proteomes" id="UP000641646">
    <property type="component" value="Unassembled WGS sequence"/>
</dbReference>
<organism evidence="1 2">
    <name type="scientific">Aerosakkonema funiforme FACHB-1375</name>
    <dbReference type="NCBI Taxonomy" id="2949571"/>
    <lineage>
        <taxon>Bacteria</taxon>
        <taxon>Bacillati</taxon>
        <taxon>Cyanobacteriota</taxon>
        <taxon>Cyanophyceae</taxon>
        <taxon>Oscillatoriophycideae</taxon>
        <taxon>Aerosakkonematales</taxon>
        <taxon>Aerosakkonemataceae</taxon>
        <taxon>Aerosakkonema</taxon>
    </lineage>
</organism>
<reference evidence="1" key="1">
    <citation type="journal article" date="2015" name="ISME J.">
        <title>Draft Genome Sequence of Streptomyces incarnatus NRRL8089, which Produces the Nucleoside Antibiotic Sinefungin.</title>
        <authorList>
            <person name="Oshima K."/>
            <person name="Hattori M."/>
            <person name="Shimizu H."/>
            <person name="Fukuda K."/>
            <person name="Nemoto M."/>
            <person name="Inagaki K."/>
            <person name="Tamura T."/>
        </authorList>
    </citation>
    <scope>NUCLEOTIDE SEQUENCE</scope>
    <source>
        <strain evidence="1">FACHB-1375</strain>
    </source>
</reference>
<evidence type="ECO:0000313" key="2">
    <source>
        <dbReference type="Proteomes" id="UP000641646"/>
    </source>
</evidence>
<name>A0A926ZKF1_9CYAN</name>
<reference evidence="1" key="2">
    <citation type="submission" date="2020-08" db="EMBL/GenBank/DDBJ databases">
        <authorList>
            <person name="Chen M."/>
            <person name="Teng W."/>
            <person name="Zhao L."/>
            <person name="Hu C."/>
            <person name="Zhou Y."/>
            <person name="Han B."/>
            <person name="Song L."/>
            <person name="Shu W."/>
        </authorList>
    </citation>
    <scope>NUCLEOTIDE SEQUENCE</scope>
    <source>
        <strain evidence="1">FACHB-1375</strain>
    </source>
</reference>
<comment type="caution">
    <text evidence="1">The sequence shown here is derived from an EMBL/GenBank/DDBJ whole genome shotgun (WGS) entry which is preliminary data.</text>
</comment>
<accession>A0A926ZKF1</accession>
<dbReference type="RefSeq" id="WP_190474637.1">
    <property type="nucleotide sequence ID" value="NZ_JACJPW010000149.1"/>
</dbReference>
<gene>
    <name evidence="1" type="ORF">H6G03_33310</name>
</gene>
<dbReference type="EMBL" id="JACJPW010000149">
    <property type="protein sequence ID" value="MBD2185885.1"/>
    <property type="molecule type" value="Genomic_DNA"/>
</dbReference>
<dbReference type="AlphaFoldDB" id="A0A926ZKF1"/>